<dbReference type="EMBL" id="CP033433">
    <property type="protein sequence ID" value="AYQ71290.1"/>
    <property type="molecule type" value="Genomic_DNA"/>
</dbReference>
<name>A0A3G3JST7_9BACL</name>
<dbReference type="Proteomes" id="UP000269097">
    <property type="component" value="Chromosome"/>
</dbReference>
<organism evidence="2 3">
    <name type="scientific">Cohnella candidum</name>
    <dbReference type="NCBI Taxonomy" id="2674991"/>
    <lineage>
        <taxon>Bacteria</taxon>
        <taxon>Bacillati</taxon>
        <taxon>Bacillota</taxon>
        <taxon>Bacilli</taxon>
        <taxon>Bacillales</taxon>
        <taxon>Paenibacillaceae</taxon>
        <taxon>Cohnella</taxon>
    </lineage>
</organism>
<feature type="transmembrane region" description="Helical" evidence="1">
    <location>
        <begin position="198"/>
        <end position="218"/>
    </location>
</feature>
<feature type="transmembrane region" description="Helical" evidence="1">
    <location>
        <begin position="65"/>
        <end position="86"/>
    </location>
</feature>
<keyword evidence="1" id="KW-1133">Transmembrane helix</keyword>
<reference evidence="2 3" key="1">
    <citation type="submission" date="2018-10" db="EMBL/GenBank/DDBJ databases">
        <title>Genome Sequence of Cohnella sp.</title>
        <authorList>
            <person name="Srinivasan S."/>
            <person name="Kim M.K."/>
        </authorList>
    </citation>
    <scope>NUCLEOTIDE SEQUENCE [LARGE SCALE GENOMIC DNA]</scope>
    <source>
        <strain evidence="2 3">18JY8-7</strain>
    </source>
</reference>
<sequence length="281" mass="31703">MAFFVAVFYLLLISVRAFDIMEVVRKIQILVVDDSGGPAMPSTVDSGHLKAYLHSYLGGISPGLIRSYVITSFIIPVLFISFGSFVPPLLPFMVYFLIGGIAAFLLWGIWIATAPYRAQRIIFLYLGLFNAYSSVGLVIVSIKLIYFTMNVRETWYPCFIVTGYLILAYLLWRVHVKTLYSGVYFNGRTNKAKKFKQAGFVGLGIGVGMVGSQFFLAQNPSYDVSMAVLACLLLMLAFILLLTVNTVHKYVLMGRYPELVRYIEKPSIPKKEYTKSRRRTQ</sequence>
<gene>
    <name evidence="2" type="ORF">EAV92_00905</name>
</gene>
<keyword evidence="1" id="KW-0472">Membrane</keyword>
<proteinExistence type="predicted"/>
<feature type="transmembrane region" description="Helical" evidence="1">
    <location>
        <begin position="92"/>
        <end position="110"/>
    </location>
</feature>
<evidence type="ECO:0000313" key="2">
    <source>
        <dbReference type="EMBL" id="AYQ71290.1"/>
    </source>
</evidence>
<feature type="transmembrane region" description="Helical" evidence="1">
    <location>
        <begin position="224"/>
        <end position="247"/>
    </location>
</feature>
<accession>A0A3G3JST7</accession>
<dbReference type="KEGG" id="coh:EAV92_00905"/>
<keyword evidence="1" id="KW-0812">Transmembrane</keyword>
<protein>
    <submittedName>
        <fullName evidence="2">Uncharacterized protein</fullName>
    </submittedName>
</protein>
<evidence type="ECO:0000313" key="3">
    <source>
        <dbReference type="Proteomes" id="UP000269097"/>
    </source>
</evidence>
<feature type="transmembrane region" description="Helical" evidence="1">
    <location>
        <begin position="122"/>
        <end position="148"/>
    </location>
</feature>
<evidence type="ECO:0000256" key="1">
    <source>
        <dbReference type="SAM" id="Phobius"/>
    </source>
</evidence>
<keyword evidence="3" id="KW-1185">Reference proteome</keyword>
<feature type="transmembrane region" description="Helical" evidence="1">
    <location>
        <begin position="154"/>
        <end position="172"/>
    </location>
</feature>
<dbReference type="AlphaFoldDB" id="A0A3G3JST7"/>